<dbReference type="InterPro" id="IPR017901">
    <property type="entry name" value="C-CAP_CF_C-like"/>
</dbReference>
<proteinExistence type="inferred from homology"/>
<dbReference type="InterPro" id="IPR031925">
    <property type="entry name" value="TBCC_N"/>
</dbReference>
<evidence type="ECO:0000256" key="1">
    <source>
        <dbReference type="ARBA" id="ARBA00004496"/>
    </source>
</evidence>
<dbReference type="InterPro" id="IPR016098">
    <property type="entry name" value="CAP/MinC_C"/>
</dbReference>
<dbReference type="PROSITE" id="PS51329">
    <property type="entry name" value="C_CAP_COFACTOR_C"/>
    <property type="match status" value="1"/>
</dbReference>
<evidence type="ECO:0000256" key="7">
    <source>
        <dbReference type="SAM" id="MobiDB-lite"/>
    </source>
</evidence>
<dbReference type="PANTHER" id="PTHR15139:SF0">
    <property type="entry name" value="TUBULIN-SPECIFIC CHAPERONE C"/>
    <property type="match status" value="1"/>
</dbReference>
<dbReference type="GO" id="GO:0015631">
    <property type="term" value="F:tubulin binding"/>
    <property type="evidence" value="ECO:0007669"/>
    <property type="project" value="InterPro"/>
</dbReference>
<evidence type="ECO:0000256" key="5">
    <source>
        <dbReference type="ARBA" id="ARBA00023186"/>
    </source>
</evidence>
<sequence length="352" mass="38035">MADLVGSGDAAAPPADVIGSSERRRELGQRLDERHRERLESQAQRRSERTAGAAQAEQADHFWAALEREEAAARAELALPDGADRAAVGDALDGASRRLQSVHRFIADSAAFLPAFELRRAQERARQLQHFVQQRQEQLVPRKRFGFRGQRAARAEPRPAEAAAPTEPATGADPAAAGDQCGFSGQTDARLALGGAAVTGRDVTLTCLTRCTVRVTGAPATVHLSHLRDCRLLLGPVTSSVFLEDCQRCTLAAACQQLRAHTSADCDLYLHVTSRAVVEHCQRLRFAPYTLTGADVAADWATTGLAADTNNWSDVDDFNWLSKAQPSPNWSVLPEAERVTDWDGPAGGAESR</sequence>
<comment type="caution">
    <text evidence="9">The sequence shown here is derived from an EMBL/GenBank/DDBJ whole genome shotgun (WGS) entry which is preliminary data.</text>
</comment>
<protein>
    <submittedName>
        <fullName evidence="9">Tubulin-specific chaperone C</fullName>
    </submittedName>
</protein>
<feature type="region of interest" description="Disordered" evidence="7">
    <location>
        <begin position="149"/>
        <end position="179"/>
    </location>
</feature>
<feature type="domain" description="C-CAP/cofactor C-like" evidence="8">
    <location>
        <begin position="165"/>
        <end position="320"/>
    </location>
</feature>
<dbReference type="SMART" id="SM00673">
    <property type="entry name" value="CARP"/>
    <property type="match status" value="2"/>
</dbReference>
<comment type="subunit">
    <text evidence="6">Supercomplex made of cofactors A to E. Cofactors A and D function by capturing and stabilizing tubulin in a quasi-native conformation. Cofactor E binds to the cofactor D-tubulin complex; interaction with cofactor C then causes the release of tubulin polypeptides that are committed to the native state.</text>
</comment>
<organism evidence="9 10">
    <name type="scientific">Amphibalanus amphitrite</name>
    <name type="common">Striped barnacle</name>
    <name type="synonym">Balanus amphitrite</name>
    <dbReference type="NCBI Taxonomy" id="1232801"/>
    <lineage>
        <taxon>Eukaryota</taxon>
        <taxon>Metazoa</taxon>
        <taxon>Ecdysozoa</taxon>
        <taxon>Arthropoda</taxon>
        <taxon>Crustacea</taxon>
        <taxon>Multicrustacea</taxon>
        <taxon>Cirripedia</taxon>
        <taxon>Thoracica</taxon>
        <taxon>Thoracicalcarea</taxon>
        <taxon>Balanomorpha</taxon>
        <taxon>Balanoidea</taxon>
        <taxon>Balanidae</taxon>
        <taxon>Amphibalaninae</taxon>
        <taxon>Amphibalanus</taxon>
    </lineage>
</organism>
<comment type="similarity">
    <text evidence="2">Belongs to the TBCC family.</text>
</comment>
<evidence type="ECO:0000313" key="9">
    <source>
        <dbReference type="EMBL" id="KAF0306615.1"/>
    </source>
</evidence>
<dbReference type="Pfam" id="PF16752">
    <property type="entry name" value="TBCC_N"/>
    <property type="match status" value="1"/>
</dbReference>
<dbReference type="Proteomes" id="UP000440578">
    <property type="component" value="Unassembled WGS sequence"/>
</dbReference>
<evidence type="ECO:0000313" key="10">
    <source>
        <dbReference type="Proteomes" id="UP000440578"/>
    </source>
</evidence>
<dbReference type="Gene3D" id="1.20.58.1250">
    <property type="entry name" value="Tubulin Binding Cofactor C, N-terminal domain"/>
    <property type="match status" value="1"/>
</dbReference>
<evidence type="ECO:0000256" key="2">
    <source>
        <dbReference type="ARBA" id="ARBA00008848"/>
    </source>
</evidence>
<dbReference type="AlphaFoldDB" id="A0A6A4WIL4"/>
<gene>
    <name evidence="9" type="primary">TBCC_1</name>
    <name evidence="9" type="ORF">FJT64_021903</name>
</gene>
<dbReference type="InterPro" id="IPR027684">
    <property type="entry name" value="TBCC"/>
</dbReference>
<keyword evidence="4" id="KW-0007">Acetylation</keyword>
<dbReference type="InterPro" id="IPR012945">
    <property type="entry name" value="Tubulin-bd_cofactor_C_dom"/>
</dbReference>
<dbReference type="Gene3D" id="2.160.20.70">
    <property type="match status" value="1"/>
</dbReference>
<reference evidence="9 10" key="1">
    <citation type="submission" date="2019-07" db="EMBL/GenBank/DDBJ databases">
        <title>Draft genome assembly of a fouling barnacle, Amphibalanus amphitrite (Darwin, 1854): The first reference genome for Thecostraca.</title>
        <authorList>
            <person name="Kim W."/>
        </authorList>
    </citation>
    <scope>NUCLEOTIDE SEQUENCE [LARGE SCALE GENOMIC DNA]</scope>
    <source>
        <strain evidence="9">SNU_AA5</strain>
        <tissue evidence="9">Soma without cirri and trophi</tissue>
    </source>
</reference>
<dbReference type="EMBL" id="VIIS01000648">
    <property type="protein sequence ID" value="KAF0306615.1"/>
    <property type="molecule type" value="Genomic_DNA"/>
</dbReference>
<feature type="region of interest" description="Disordered" evidence="7">
    <location>
        <begin position="1"/>
        <end position="59"/>
    </location>
</feature>
<comment type="subcellular location">
    <subcellularLocation>
        <location evidence="1">Cytoplasm</location>
    </subcellularLocation>
</comment>
<dbReference type="OrthoDB" id="194775at2759"/>
<dbReference type="InterPro" id="IPR006599">
    <property type="entry name" value="CARP_motif"/>
</dbReference>
<accession>A0A6A4WIL4</accession>
<dbReference type="GO" id="GO:0007021">
    <property type="term" value="P:tubulin complex assembly"/>
    <property type="evidence" value="ECO:0007669"/>
    <property type="project" value="TreeGrafter"/>
</dbReference>
<evidence type="ECO:0000256" key="3">
    <source>
        <dbReference type="ARBA" id="ARBA00022490"/>
    </source>
</evidence>
<dbReference type="GO" id="GO:0005737">
    <property type="term" value="C:cytoplasm"/>
    <property type="evidence" value="ECO:0007669"/>
    <property type="project" value="UniProtKB-SubCell"/>
</dbReference>
<dbReference type="InterPro" id="IPR038397">
    <property type="entry name" value="TBCC_N_sf"/>
</dbReference>
<evidence type="ECO:0000256" key="6">
    <source>
        <dbReference type="ARBA" id="ARBA00026055"/>
    </source>
</evidence>
<keyword evidence="5" id="KW-0143">Chaperone</keyword>
<dbReference type="PANTHER" id="PTHR15139">
    <property type="entry name" value="TUBULIN FOLDING COFACTOR C"/>
    <property type="match status" value="1"/>
</dbReference>
<keyword evidence="3" id="KW-0963">Cytoplasm</keyword>
<dbReference type="Pfam" id="PF07986">
    <property type="entry name" value="TBCC"/>
    <property type="match status" value="1"/>
</dbReference>
<feature type="compositionally biased region" description="Low complexity" evidence="7">
    <location>
        <begin position="160"/>
        <end position="179"/>
    </location>
</feature>
<evidence type="ECO:0000256" key="4">
    <source>
        <dbReference type="ARBA" id="ARBA00022990"/>
    </source>
</evidence>
<dbReference type="GO" id="GO:0007023">
    <property type="term" value="P:post-chaperonin tubulin folding pathway"/>
    <property type="evidence" value="ECO:0007669"/>
    <property type="project" value="InterPro"/>
</dbReference>
<name>A0A6A4WIL4_AMPAM</name>
<evidence type="ECO:0000259" key="8">
    <source>
        <dbReference type="PROSITE" id="PS51329"/>
    </source>
</evidence>
<feature type="compositionally biased region" description="Basic and acidic residues" evidence="7">
    <location>
        <begin position="21"/>
        <end position="49"/>
    </location>
</feature>
<keyword evidence="10" id="KW-1185">Reference proteome</keyword>